<dbReference type="InterPro" id="IPR050400">
    <property type="entry name" value="Bact_Cytoskel_RodZ"/>
</dbReference>
<name>A0A6N9TP99_DISTH</name>
<dbReference type="Proteomes" id="UP000469346">
    <property type="component" value="Unassembled WGS sequence"/>
</dbReference>
<evidence type="ECO:0000313" key="2">
    <source>
        <dbReference type="EMBL" id="NDY41564.1"/>
    </source>
</evidence>
<keyword evidence="3" id="KW-1185">Reference proteome</keyword>
<organism evidence="2 3">
    <name type="scientific">Dissulfurirhabdus thermomarina</name>
    <dbReference type="NCBI Taxonomy" id="1765737"/>
    <lineage>
        <taxon>Bacteria</taxon>
        <taxon>Deltaproteobacteria</taxon>
        <taxon>Dissulfurirhabdaceae</taxon>
        <taxon>Dissulfurirhabdus</taxon>
    </lineage>
</organism>
<accession>A0A6N9TP99</accession>
<dbReference type="GO" id="GO:0003677">
    <property type="term" value="F:DNA binding"/>
    <property type="evidence" value="ECO:0007669"/>
    <property type="project" value="InterPro"/>
</dbReference>
<evidence type="ECO:0000256" key="1">
    <source>
        <dbReference type="SAM" id="MobiDB-lite"/>
    </source>
</evidence>
<dbReference type="PANTHER" id="PTHR34475:SF1">
    <property type="entry name" value="CYTOSKELETON PROTEIN RODZ"/>
    <property type="match status" value="1"/>
</dbReference>
<proteinExistence type="predicted"/>
<dbReference type="InterPro" id="IPR001387">
    <property type="entry name" value="Cro/C1-type_HTH"/>
</dbReference>
<sequence>MADVDLAAARELLRVAAEAGPEEITRAYHRMRSLYAEDSLATYSLLDAEARAAMLDRIEAAYHRLLEACEAPVALPAGRDGPPEPPREPAPDPAAEPGAFLRWHRRKKGLSLAALAKITKVGTTHLANIEAENFAELPVRVYLRGFLIAYGQAVGVPDPEAAAAHFLAKGRRSQEAPAG</sequence>
<gene>
    <name evidence="2" type="ORF">G3N55_01690</name>
</gene>
<dbReference type="Pfam" id="PF13413">
    <property type="entry name" value="HTH_25"/>
    <property type="match status" value="1"/>
</dbReference>
<evidence type="ECO:0000313" key="3">
    <source>
        <dbReference type="Proteomes" id="UP000469346"/>
    </source>
</evidence>
<dbReference type="SUPFAM" id="SSF47413">
    <property type="entry name" value="lambda repressor-like DNA-binding domains"/>
    <property type="match status" value="1"/>
</dbReference>
<dbReference type="PANTHER" id="PTHR34475">
    <property type="match status" value="1"/>
</dbReference>
<comment type="caution">
    <text evidence="2">The sequence shown here is derived from an EMBL/GenBank/DDBJ whole genome shotgun (WGS) entry which is preliminary data.</text>
</comment>
<feature type="compositionally biased region" description="Basic and acidic residues" evidence="1">
    <location>
        <begin position="81"/>
        <end position="90"/>
    </location>
</feature>
<dbReference type="Gene3D" id="1.10.260.40">
    <property type="entry name" value="lambda repressor-like DNA-binding domains"/>
    <property type="match status" value="1"/>
</dbReference>
<reference evidence="2 3" key="1">
    <citation type="submission" date="2020-02" db="EMBL/GenBank/DDBJ databases">
        <title>Comparative genomics of sulfur disproportionating microorganisms.</title>
        <authorList>
            <person name="Ward L.M."/>
            <person name="Bertran E."/>
            <person name="Johnston D.T."/>
        </authorList>
    </citation>
    <scope>NUCLEOTIDE SEQUENCE [LARGE SCALE GENOMIC DNA]</scope>
    <source>
        <strain evidence="2 3">DSM 100025</strain>
    </source>
</reference>
<dbReference type="RefSeq" id="WP_163297722.1">
    <property type="nucleotide sequence ID" value="NZ_JAAGRR010000009.1"/>
</dbReference>
<protein>
    <submittedName>
        <fullName evidence="2">Helix-turn-helix domain-containing protein</fullName>
    </submittedName>
</protein>
<dbReference type="AlphaFoldDB" id="A0A6N9TP99"/>
<feature type="region of interest" description="Disordered" evidence="1">
    <location>
        <begin position="75"/>
        <end position="97"/>
    </location>
</feature>
<dbReference type="InterPro" id="IPR010982">
    <property type="entry name" value="Lambda_DNA-bd_dom_sf"/>
</dbReference>
<dbReference type="EMBL" id="JAAGRR010000009">
    <property type="protein sequence ID" value="NDY41564.1"/>
    <property type="molecule type" value="Genomic_DNA"/>
</dbReference>
<dbReference type="CDD" id="cd00093">
    <property type="entry name" value="HTH_XRE"/>
    <property type="match status" value="1"/>
</dbReference>